<comment type="similarity">
    <text evidence="5 8">Belongs to the PTH family.</text>
</comment>
<feature type="binding site" evidence="8">
    <location>
        <position position="16"/>
    </location>
    <ligand>
        <name>tRNA</name>
        <dbReference type="ChEBI" id="CHEBI:17843"/>
    </ligand>
</feature>
<comment type="subunit">
    <text evidence="8">Monomer.</text>
</comment>
<protein>
    <recommendedName>
        <fullName evidence="7 8">Peptidyl-tRNA hydrolase</fullName>
        <shortName evidence="8">Pth</shortName>
        <ecNumber evidence="1 8">3.1.1.29</ecNumber>
    </recommendedName>
</protein>
<dbReference type="InterPro" id="IPR001328">
    <property type="entry name" value="Pept_tRNA_hydro"/>
</dbReference>
<keyword evidence="2 8" id="KW-0820">tRNA-binding</keyword>
<dbReference type="EC" id="3.1.1.29" evidence="1 8"/>
<organism evidence="9 10">
    <name type="scientific">Prochlorococcus marinus str. MIT 9302</name>
    <dbReference type="NCBI Taxonomy" id="74545"/>
    <lineage>
        <taxon>Bacteria</taxon>
        <taxon>Bacillati</taxon>
        <taxon>Cyanobacteriota</taxon>
        <taxon>Cyanophyceae</taxon>
        <taxon>Synechococcales</taxon>
        <taxon>Prochlorococcaceae</taxon>
        <taxon>Prochlorococcus</taxon>
    </lineage>
</organism>
<comment type="caution">
    <text evidence="9">The sequence shown here is derived from an EMBL/GenBank/DDBJ whole genome shotgun (WGS) entry which is preliminary data.</text>
</comment>
<evidence type="ECO:0000256" key="3">
    <source>
        <dbReference type="ARBA" id="ARBA00022801"/>
    </source>
</evidence>
<feature type="active site" description="Proton acceptor" evidence="8">
    <location>
        <position position="21"/>
    </location>
</feature>
<evidence type="ECO:0000313" key="10">
    <source>
        <dbReference type="Proteomes" id="UP000030445"/>
    </source>
</evidence>
<reference evidence="10" key="1">
    <citation type="journal article" date="2014" name="Sci. Data">
        <title>Genomes of diverse isolates of the marine cyanobacterium Prochlorococcus.</title>
        <authorList>
            <person name="Biller S."/>
            <person name="Berube P."/>
            <person name="Thompson J."/>
            <person name="Kelly L."/>
            <person name="Roggensack S."/>
            <person name="Awad L."/>
            <person name="Roache-Johnson K."/>
            <person name="Ding H."/>
            <person name="Giovannoni S.J."/>
            <person name="Moore L.R."/>
            <person name="Chisholm S.W."/>
        </authorList>
    </citation>
    <scope>NUCLEOTIDE SEQUENCE [LARGE SCALE GENOMIC DNA]</scope>
    <source>
        <strain evidence="10">MIT 9302</strain>
    </source>
</reference>
<feature type="site" description="Discriminates between blocked and unblocked aminoacyl-tRNA" evidence="8">
    <location>
        <position position="11"/>
    </location>
</feature>
<dbReference type="Gene3D" id="3.40.50.1470">
    <property type="entry name" value="Peptidyl-tRNA hydrolase"/>
    <property type="match status" value="1"/>
</dbReference>
<comment type="catalytic activity">
    <reaction evidence="6 8">
        <text>an N-acyl-L-alpha-aminoacyl-tRNA + H2O = an N-acyl-L-amino acid + a tRNA + H(+)</text>
        <dbReference type="Rhea" id="RHEA:54448"/>
        <dbReference type="Rhea" id="RHEA-COMP:10123"/>
        <dbReference type="Rhea" id="RHEA-COMP:13883"/>
        <dbReference type="ChEBI" id="CHEBI:15377"/>
        <dbReference type="ChEBI" id="CHEBI:15378"/>
        <dbReference type="ChEBI" id="CHEBI:59874"/>
        <dbReference type="ChEBI" id="CHEBI:78442"/>
        <dbReference type="ChEBI" id="CHEBI:138191"/>
        <dbReference type="EC" id="3.1.1.29"/>
    </reaction>
</comment>
<evidence type="ECO:0000256" key="8">
    <source>
        <dbReference type="HAMAP-Rule" id="MF_00083"/>
    </source>
</evidence>
<evidence type="ECO:0000256" key="4">
    <source>
        <dbReference type="ARBA" id="ARBA00022884"/>
    </source>
</evidence>
<evidence type="ECO:0000256" key="6">
    <source>
        <dbReference type="ARBA" id="ARBA00048707"/>
    </source>
</evidence>
<comment type="function">
    <text evidence="8">Hydrolyzes ribosome-free peptidyl-tRNAs (with 1 or more amino acids incorporated), which drop off the ribosome during protein synthesis, or as a result of ribosome stalling.</text>
</comment>
<keyword evidence="3 8" id="KW-0378">Hydrolase</keyword>
<dbReference type="OrthoDB" id="9800507at2"/>
<evidence type="ECO:0000256" key="1">
    <source>
        <dbReference type="ARBA" id="ARBA00013260"/>
    </source>
</evidence>
<dbReference type="GO" id="GO:0072344">
    <property type="term" value="P:rescue of stalled ribosome"/>
    <property type="evidence" value="ECO:0007669"/>
    <property type="project" value="UniProtKB-UniRule"/>
</dbReference>
<dbReference type="AlphaFoldDB" id="A0A0A2A721"/>
<accession>A0A0A2A721</accession>
<feature type="site" description="Stabilizes the basic form of H active site to accept a proton" evidence="8">
    <location>
        <position position="94"/>
    </location>
</feature>
<dbReference type="GO" id="GO:0005737">
    <property type="term" value="C:cytoplasm"/>
    <property type="evidence" value="ECO:0007669"/>
    <property type="project" value="UniProtKB-SubCell"/>
</dbReference>
<evidence type="ECO:0000313" key="9">
    <source>
        <dbReference type="EMBL" id="KGF96213.1"/>
    </source>
</evidence>
<feature type="binding site" evidence="8">
    <location>
        <position position="69"/>
    </location>
    <ligand>
        <name>tRNA</name>
        <dbReference type="ChEBI" id="CHEBI:17843"/>
    </ligand>
</feature>
<dbReference type="HAMAP" id="MF_00083">
    <property type="entry name" value="Pept_tRNA_hydro_bact"/>
    <property type="match status" value="1"/>
</dbReference>
<dbReference type="Proteomes" id="UP000030445">
    <property type="component" value="Unassembled WGS sequence"/>
</dbReference>
<dbReference type="GO" id="GO:0006515">
    <property type="term" value="P:protein quality control for misfolded or incompletely synthesized proteins"/>
    <property type="evidence" value="ECO:0007669"/>
    <property type="project" value="UniProtKB-UniRule"/>
</dbReference>
<dbReference type="SUPFAM" id="SSF53178">
    <property type="entry name" value="Peptidyl-tRNA hydrolase-like"/>
    <property type="match status" value="1"/>
</dbReference>
<dbReference type="InterPro" id="IPR018171">
    <property type="entry name" value="Pept_tRNA_hydro_CS"/>
</dbReference>
<dbReference type="PANTHER" id="PTHR17224">
    <property type="entry name" value="PEPTIDYL-TRNA HYDROLASE"/>
    <property type="match status" value="1"/>
</dbReference>
<dbReference type="PANTHER" id="PTHR17224:SF1">
    <property type="entry name" value="PEPTIDYL-TRNA HYDROLASE"/>
    <property type="match status" value="1"/>
</dbReference>
<dbReference type="Pfam" id="PF01195">
    <property type="entry name" value="Pept_tRNA_hydro"/>
    <property type="match status" value="1"/>
</dbReference>
<dbReference type="eggNOG" id="COG0193">
    <property type="taxonomic scope" value="Bacteria"/>
</dbReference>
<dbReference type="NCBIfam" id="TIGR00447">
    <property type="entry name" value="pth"/>
    <property type="match status" value="1"/>
</dbReference>
<evidence type="ECO:0000256" key="2">
    <source>
        <dbReference type="ARBA" id="ARBA00022555"/>
    </source>
</evidence>
<keyword evidence="4 8" id="KW-0694">RNA-binding</keyword>
<sequence>MNEIYLIGLGNPGKKYSNSRHNIGFLLLENLSKKYNSNFLLKDKLKSFCSEFKTNDSTYRLFLPNTFMNNSGEAVQAIVDWYKISLDQIFVIVDDKDLPLGKIRFRKKGSSGGHNGLKSIIEKLQTHNFNRIRIGIGSPPSSKEGTNNFNTISHVLGNISLEEKSILDKVYLRVIESLEQLNTKKEEYIINKLNSFDKDQI</sequence>
<feature type="binding site" evidence="8">
    <location>
        <position position="115"/>
    </location>
    <ligand>
        <name>tRNA</name>
        <dbReference type="ChEBI" id="CHEBI:17843"/>
    </ligand>
</feature>
<name>A0A0A2A721_PROMR</name>
<keyword evidence="8" id="KW-0963">Cytoplasm</keyword>
<evidence type="ECO:0000256" key="5">
    <source>
        <dbReference type="ARBA" id="ARBA00038063"/>
    </source>
</evidence>
<evidence type="ECO:0000256" key="7">
    <source>
        <dbReference type="ARBA" id="ARBA00050038"/>
    </source>
</evidence>
<dbReference type="FunFam" id="3.40.50.1470:FF:000001">
    <property type="entry name" value="Peptidyl-tRNA hydrolase"/>
    <property type="match status" value="1"/>
</dbReference>
<dbReference type="STRING" id="74545.EU96_1957"/>
<comment type="function">
    <text evidence="8">Catalyzes the release of premature peptidyl moieties from peptidyl-tRNA molecules trapped in stalled 50S ribosomal subunits, and thus maintains levels of free tRNAs and 50S ribosomes.</text>
</comment>
<dbReference type="CDD" id="cd00462">
    <property type="entry name" value="PTH"/>
    <property type="match status" value="1"/>
</dbReference>
<dbReference type="RefSeq" id="WP_032527545.1">
    <property type="nucleotide sequence ID" value="NZ_CP138951.1"/>
</dbReference>
<dbReference type="GO" id="GO:0004045">
    <property type="term" value="F:peptidyl-tRNA hydrolase activity"/>
    <property type="evidence" value="ECO:0007669"/>
    <property type="project" value="UniProtKB-UniRule"/>
</dbReference>
<dbReference type="GO" id="GO:0000049">
    <property type="term" value="F:tRNA binding"/>
    <property type="evidence" value="ECO:0007669"/>
    <property type="project" value="UniProtKB-UniRule"/>
</dbReference>
<dbReference type="InterPro" id="IPR036416">
    <property type="entry name" value="Pept_tRNA_hydro_sf"/>
</dbReference>
<comment type="subcellular location">
    <subcellularLocation>
        <location evidence="8">Cytoplasm</location>
    </subcellularLocation>
</comment>
<dbReference type="EMBL" id="JNAM01000014">
    <property type="protein sequence ID" value="KGF96213.1"/>
    <property type="molecule type" value="Genomic_DNA"/>
</dbReference>
<gene>
    <name evidence="8" type="primary">pth</name>
    <name evidence="9" type="ORF">EU96_1957</name>
</gene>
<feature type="binding site" evidence="8">
    <location>
        <position position="67"/>
    </location>
    <ligand>
        <name>tRNA</name>
        <dbReference type="ChEBI" id="CHEBI:17843"/>
    </ligand>
</feature>
<proteinExistence type="inferred from homology"/>
<dbReference type="PROSITE" id="PS01196">
    <property type="entry name" value="PEPT_TRNA_HYDROL_2"/>
    <property type="match status" value="1"/>
</dbReference>